<dbReference type="KEGG" id="rei:IE4771_PE00173"/>
<dbReference type="RefSeq" id="WP_010056428.1">
    <property type="nucleotide sequence ID" value="NZ_CP006991.1"/>
</dbReference>
<dbReference type="GO" id="GO:0016616">
    <property type="term" value="F:oxidoreductase activity, acting on the CH-OH group of donors, NAD or NADP as acceptor"/>
    <property type="evidence" value="ECO:0007669"/>
    <property type="project" value="TreeGrafter"/>
</dbReference>
<gene>
    <name evidence="4" type="ORF">IE4771_PE00173</name>
</gene>
<name>A0A060ICM7_RHIET</name>
<evidence type="ECO:0000259" key="3">
    <source>
        <dbReference type="Pfam" id="PF01370"/>
    </source>
</evidence>
<evidence type="ECO:0000256" key="2">
    <source>
        <dbReference type="ARBA" id="ARBA00023445"/>
    </source>
</evidence>
<dbReference type="HOGENOM" id="CLU_823555_0_0_5"/>
<dbReference type="Gene3D" id="3.40.50.720">
    <property type="entry name" value="NAD(P)-binding Rossmann-like Domain"/>
    <property type="match status" value="1"/>
</dbReference>
<evidence type="ECO:0000313" key="4">
    <source>
        <dbReference type="EMBL" id="AIC31399.1"/>
    </source>
</evidence>
<dbReference type="EMBL" id="CP006991">
    <property type="protein sequence ID" value="AIC31399.1"/>
    <property type="molecule type" value="Genomic_DNA"/>
</dbReference>
<comment type="similarity">
    <text evidence="2">Belongs to the NAD(P)-dependent epimerase/dehydratase family. Dihydroflavonol-4-reductase subfamily.</text>
</comment>
<geneLocation type="plasmid" evidence="4 5">
    <name>pRetIE4771e</name>
</geneLocation>
<dbReference type="PANTHER" id="PTHR10366">
    <property type="entry name" value="NAD DEPENDENT EPIMERASE/DEHYDRATASE"/>
    <property type="match status" value="1"/>
</dbReference>
<keyword evidence="4" id="KW-0614">Plasmid</keyword>
<keyword evidence="1" id="KW-0560">Oxidoreductase</keyword>
<dbReference type="Pfam" id="PF01370">
    <property type="entry name" value="Epimerase"/>
    <property type="match status" value="1"/>
</dbReference>
<dbReference type="InterPro" id="IPR050425">
    <property type="entry name" value="NAD(P)_dehydrat-like"/>
</dbReference>
<accession>A0A060ICM7</accession>
<feature type="domain" description="NAD-dependent epimerase/dehydratase" evidence="3">
    <location>
        <begin position="6"/>
        <end position="177"/>
    </location>
</feature>
<dbReference type="InterPro" id="IPR036291">
    <property type="entry name" value="NAD(P)-bd_dom_sf"/>
</dbReference>
<dbReference type="Proteomes" id="UP000027180">
    <property type="component" value="Plasmid pRetIE4771e"/>
</dbReference>
<evidence type="ECO:0000256" key="1">
    <source>
        <dbReference type="ARBA" id="ARBA00023002"/>
    </source>
</evidence>
<dbReference type="SUPFAM" id="SSF51735">
    <property type="entry name" value="NAD(P)-binding Rossmann-fold domains"/>
    <property type="match status" value="1"/>
</dbReference>
<sequence>MPAETILVTGATGRIGRVVVADLLDRGYRVRATTSRTQPPSEGNHRLEWCQVDLAGNTDLNSLVGGCSAVLHLAAEIGKKHRMRAINETATERLARAAEDAGVRAFCYTSSVAVYGSGRSVTISESSPVLSIERDVASEYWALDYVREYGRTKLAGERAITRVADHMRCVVLRPAVVVDIEQIIGVRDWSIVKRMLASHRHSHHVYVGDVSDALIWCMEQGLAGVGEPGRVDIYNLADDDRIGPRHIDFMRKAFAASGDRRYRVVSVPWVVDWLHDFVRFHSLPIRNPLWRMRFSGDRLKAAGYKFKYGMGKAEQLALARLAIEAQTDQRADLVRHNSPV</sequence>
<proteinExistence type="inferred from homology"/>
<dbReference type="OrthoDB" id="367683at2"/>
<evidence type="ECO:0000313" key="5">
    <source>
        <dbReference type="Proteomes" id="UP000027180"/>
    </source>
</evidence>
<dbReference type="AlphaFoldDB" id="A0A060ICM7"/>
<reference evidence="4 5" key="1">
    <citation type="submission" date="2013-12" db="EMBL/GenBank/DDBJ databases">
        <title>Complete genome sequence of Rhizobium etli bv. mimosae IE4771.</title>
        <authorList>
            <person name="Bustos P."/>
            <person name="Santamaria R.I."/>
            <person name="Lozano L."/>
            <person name="Ormeno-Orrillo E."/>
            <person name="Rogel M.A."/>
            <person name="Romero D."/>
            <person name="Cevallos M.A."/>
            <person name="Martinez-Romero E."/>
            <person name="Gonzalez V."/>
        </authorList>
    </citation>
    <scope>NUCLEOTIDE SEQUENCE [LARGE SCALE GENOMIC DNA]</scope>
    <source>
        <strain evidence="4 5">IE4771</strain>
        <plasmid evidence="5">Plasmid pRetIE4771e</plasmid>
    </source>
</reference>
<organism evidence="4 5">
    <name type="scientific">Rhizobium etli bv. mimosae str. IE4771</name>
    <dbReference type="NCBI Taxonomy" id="1432050"/>
    <lineage>
        <taxon>Bacteria</taxon>
        <taxon>Pseudomonadati</taxon>
        <taxon>Pseudomonadota</taxon>
        <taxon>Alphaproteobacteria</taxon>
        <taxon>Hyphomicrobiales</taxon>
        <taxon>Rhizobiaceae</taxon>
        <taxon>Rhizobium/Agrobacterium group</taxon>
        <taxon>Rhizobium</taxon>
    </lineage>
</organism>
<dbReference type="InterPro" id="IPR001509">
    <property type="entry name" value="Epimerase_deHydtase"/>
</dbReference>
<protein>
    <submittedName>
        <fullName evidence="4">NAD-dependent epimerase/dehydratase family protein</fullName>
    </submittedName>
</protein>
<dbReference type="PANTHER" id="PTHR10366:SF564">
    <property type="entry name" value="STEROL-4-ALPHA-CARBOXYLATE 3-DEHYDROGENASE, DECARBOXYLATING"/>
    <property type="match status" value="1"/>
</dbReference>